<name>F2PNH8_TRIEC</name>
<dbReference type="Proteomes" id="UP000009169">
    <property type="component" value="Unassembled WGS sequence"/>
</dbReference>
<evidence type="ECO:0000313" key="2">
    <source>
        <dbReference type="EMBL" id="EGE03446.1"/>
    </source>
</evidence>
<proteinExistence type="predicted"/>
<evidence type="ECO:0000256" key="1">
    <source>
        <dbReference type="SAM" id="MobiDB-lite"/>
    </source>
</evidence>
<accession>F2PNH8</accession>
<dbReference type="AlphaFoldDB" id="F2PNH8"/>
<reference evidence="3" key="1">
    <citation type="journal article" date="2012" name="MBio">
        <title>Comparative genome analysis of Trichophyton rubrum and related dermatophytes reveals candidate genes involved in infection.</title>
        <authorList>
            <person name="Martinez D.A."/>
            <person name="Oliver B.G."/>
            <person name="Graeser Y."/>
            <person name="Goldberg J.M."/>
            <person name="Li W."/>
            <person name="Martinez-Rossi N.M."/>
            <person name="Monod M."/>
            <person name="Shelest E."/>
            <person name="Barton R.C."/>
            <person name="Birch E."/>
            <person name="Brakhage A.A."/>
            <person name="Chen Z."/>
            <person name="Gurr S.J."/>
            <person name="Heiman D."/>
            <person name="Heitman J."/>
            <person name="Kosti I."/>
            <person name="Rossi A."/>
            <person name="Saif S."/>
            <person name="Samalova M."/>
            <person name="Saunders C.W."/>
            <person name="Shea T."/>
            <person name="Summerbell R.C."/>
            <person name="Xu J."/>
            <person name="Young S."/>
            <person name="Zeng Q."/>
            <person name="Birren B.W."/>
            <person name="Cuomo C.A."/>
            <person name="White T.C."/>
        </authorList>
    </citation>
    <scope>NUCLEOTIDE SEQUENCE [LARGE SCALE GENOMIC DNA]</scope>
    <source>
        <strain evidence="3">ATCC MYA-4606 / CBS 127.97</strain>
    </source>
</reference>
<dbReference type="OrthoDB" id="10505073at2759"/>
<gene>
    <name evidence="2" type="ORF">TEQG_02482</name>
</gene>
<organism evidence="2 3">
    <name type="scientific">Trichophyton equinum (strain ATCC MYA-4606 / CBS 127.97)</name>
    <name type="common">Horse ringworm fungus</name>
    <dbReference type="NCBI Taxonomy" id="559882"/>
    <lineage>
        <taxon>Eukaryota</taxon>
        <taxon>Fungi</taxon>
        <taxon>Dikarya</taxon>
        <taxon>Ascomycota</taxon>
        <taxon>Pezizomycotina</taxon>
        <taxon>Eurotiomycetes</taxon>
        <taxon>Eurotiomycetidae</taxon>
        <taxon>Onygenales</taxon>
        <taxon>Arthrodermataceae</taxon>
        <taxon>Trichophyton</taxon>
    </lineage>
</organism>
<dbReference type="eggNOG" id="ENOG502T3Q0">
    <property type="taxonomic scope" value="Eukaryota"/>
</dbReference>
<feature type="region of interest" description="Disordered" evidence="1">
    <location>
        <begin position="425"/>
        <end position="462"/>
    </location>
</feature>
<feature type="compositionally biased region" description="Polar residues" evidence="1">
    <location>
        <begin position="337"/>
        <end position="363"/>
    </location>
</feature>
<evidence type="ECO:0000313" key="3">
    <source>
        <dbReference type="Proteomes" id="UP000009169"/>
    </source>
</evidence>
<protein>
    <submittedName>
        <fullName evidence="2">Uncharacterized protein</fullName>
    </submittedName>
</protein>
<dbReference type="VEuPathDB" id="FungiDB:TEQG_02482"/>
<keyword evidence="3" id="KW-1185">Reference proteome</keyword>
<dbReference type="HOGENOM" id="CLU_484920_0_0_1"/>
<feature type="region of interest" description="Disordered" evidence="1">
    <location>
        <begin position="321"/>
        <end position="382"/>
    </location>
</feature>
<sequence>MGQDDALATASADVIVKRRLHDLGDTLCHLGLNKVGTYLKDISDSPDKKKLFFDTITSEINRETRRKVSSQAEFFAEFKSGEERLSRQQVDRLVNIVSSWDLSDMELMDLRTSAKGWSSNPSSFFESDKPSASGTDGLIQLCFNEVNHLKETGGTHRKLGPILLYKALQHKEVHLQELREQPRDYGNNRRSNFHSRVVEVHINCHFGDRSQDEKRSIHRKMSVLRVAGSKWYRIKPHCMILALNNANGTRFERDRLEPIEIAALNAYIPNLKAYQEKDTLKLAFWEILNEYKRRSLHIEGNSPAGQENDLGWLDSLYSDGTGSNGAEESGFPLAGSGNDTSYPRSVNHPNHLSSWTNPEQPSQAVVEPRCPPNPATNNDTRLHQSSSNILGGYEMVPWFQGHNIRDANTATLLSQQVGELNVTGFEQQSSSQVEPRHQETRGESFSQQGAKRRRTNAAQQASVTRLTHGSWGIEGQSGGTQNPQPTTEPSWLDSVQMTNSDTFQPAMRSYFVPNQQPAPLQQSTTQSFWLDSVQMTNSDTFQPAMRSYFVPANQQPAPLQQSTTEPSWLDSVQITNSDTFQPAIRSYFVPANQQPAPLQ</sequence>
<dbReference type="EMBL" id="DS995727">
    <property type="protein sequence ID" value="EGE03446.1"/>
    <property type="molecule type" value="Genomic_DNA"/>
</dbReference>